<dbReference type="PROSITE" id="PS01296">
    <property type="entry name" value="RSMI"/>
    <property type="match status" value="1"/>
</dbReference>
<keyword evidence="3 6" id="KW-0489">Methyltransferase</keyword>
<dbReference type="SUPFAM" id="SSF53790">
    <property type="entry name" value="Tetrapyrrole methylase"/>
    <property type="match status" value="1"/>
</dbReference>
<dbReference type="PATRIC" id="fig|520767.4.peg.566"/>
<evidence type="ECO:0000256" key="3">
    <source>
        <dbReference type="ARBA" id="ARBA00022603"/>
    </source>
</evidence>
<dbReference type="InterPro" id="IPR008189">
    <property type="entry name" value="rRNA_ssu_MeTfrase_I"/>
</dbReference>
<proteinExistence type="inferred from homology"/>
<dbReference type="RefSeq" id="WP_068747725.1">
    <property type="nucleotide sequence ID" value="NZ_LOHZ01000022.1"/>
</dbReference>
<protein>
    <recommendedName>
        <fullName evidence="6">Ribosomal RNA small subunit methyltransferase I</fullName>
        <ecNumber evidence="6">2.1.1.198</ecNumber>
    </recommendedName>
    <alternativeName>
        <fullName evidence="6">16S rRNA 2'-O-ribose C1402 methyltransferase</fullName>
    </alternativeName>
    <alternativeName>
        <fullName evidence="6">rRNA (cytidine-2'-O-)-methyltransferase RsmI</fullName>
    </alternativeName>
</protein>
<organism evidence="8 9">
    <name type="scientific">Thermovenabulum gondwanense</name>
    <dbReference type="NCBI Taxonomy" id="520767"/>
    <lineage>
        <taxon>Bacteria</taxon>
        <taxon>Bacillati</taxon>
        <taxon>Bacillota</taxon>
        <taxon>Clostridia</taxon>
        <taxon>Thermosediminibacterales</taxon>
        <taxon>Thermosediminibacteraceae</taxon>
        <taxon>Thermovenabulum</taxon>
    </lineage>
</organism>
<comment type="subcellular location">
    <subcellularLocation>
        <location evidence="6">Cytoplasm</location>
    </subcellularLocation>
</comment>
<dbReference type="InterPro" id="IPR000878">
    <property type="entry name" value="4pyrrol_Mease"/>
</dbReference>
<dbReference type="Gene3D" id="3.40.1010.10">
    <property type="entry name" value="Cobalt-precorrin-4 Transmethylase, Domain 1"/>
    <property type="match status" value="1"/>
</dbReference>
<comment type="caution">
    <text evidence="8">The sequence shown here is derived from an EMBL/GenBank/DDBJ whole genome shotgun (WGS) entry which is preliminary data.</text>
</comment>
<dbReference type="FunFam" id="3.40.1010.10:FF:000002">
    <property type="entry name" value="Ribosomal RNA small subunit methyltransferase I"/>
    <property type="match status" value="1"/>
</dbReference>
<feature type="domain" description="Tetrapyrrole methylase" evidence="7">
    <location>
        <begin position="9"/>
        <end position="206"/>
    </location>
</feature>
<reference evidence="8 9" key="1">
    <citation type="submission" date="2015-12" db="EMBL/GenBank/DDBJ databases">
        <title>Draft genome of Thermovenabulum gondwanense isolated from a red thermophilic microbial mat colonisisng an outflow channel of a bore well.</title>
        <authorList>
            <person name="Patel B.K."/>
        </authorList>
    </citation>
    <scope>NUCLEOTIDE SEQUENCE [LARGE SCALE GENOMIC DNA]</scope>
    <source>
        <strain evidence="8 9">R270</strain>
    </source>
</reference>
<dbReference type="InterPro" id="IPR014777">
    <property type="entry name" value="4pyrrole_Mease_sub1"/>
</dbReference>
<dbReference type="HAMAP" id="MF_01877">
    <property type="entry name" value="16SrRNA_methyltr_I"/>
    <property type="match status" value="1"/>
</dbReference>
<dbReference type="CDD" id="cd11648">
    <property type="entry name" value="RsmI"/>
    <property type="match status" value="1"/>
</dbReference>
<dbReference type="OrthoDB" id="9809084at2"/>
<dbReference type="InterPro" id="IPR018063">
    <property type="entry name" value="SAM_MeTrfase_RsmI_CS"/>
</dbReference>
<comment type="function">
    <text evidence="6">Catalyzes the 2'-O-methylation of the ribose of cytidine 1402 (C1402) in 16S rRNA.</text>
</comment>
<evidence type="ECO:0000313" key="8">
    <source>
        <dbReference type="EMBL" id="KYO67265.1"/>
    </source>
</evidence>
<dbReference type="PANTHER" id="PTHR46111:SF1">
    <property type="entry name" value="RIBOSOMAL RNA SMALL SUBUNIT METHYLTRANSFERASE I"/>
    <property type="match status" value="1"/>
</dbReference>
<evidence type="ECO:0000256" key="5">
    <source>
        <dbReference type="ARBA" id="ARBA00022691"/>
    </source>
</evidence>
<dbReference type="GO" id="GO:0005737">
    <property type="term" value="C:cytoplasm"/>
    <property type="evidence" value="ECO:0007669"/>
    <property type="project" value="UniProtKB-SubCell"/>
</dbReference>
<evidence type="ECO:0000256" key="6">
    <source>
        <dbReference type="HAMAP-Rule" id="MF_01877"/>
    </source>
</evidence>
<comment type="catalytic activity">
    <reaction evidence="6">
        <text>cytidine(1402) in 16S rRNA + S-adenosyl-L-methionine = 2'-O-methylcytidine(1402) in 16S rRNA + S-adenosyl-L-homocysteine + H(+)</text>
        <dbReference type="Rhea" id="RHEA:42924"/>
        <dbReference type="Rhea" id="RHEA-COMP:10285"/>
        <dbReference type="Rhea" id="RHEA-COMP:10286"/>
        <dbReference type="ChEBI" id="CHEBI:15378"/>
        <dbReference type="ChEBI" id="CHEBI:57856"/>
        <dbReference type="ChEBI" id="CHEBI:59789"/>
        <dbReference type="ChEBI" id="CHEBI:74495"/>
        <dbReference type="ChEBI" id="CHEBI:82748"/>
        <dbReference type="EC" id="2.1.1.198"/>
    </reaction>
</comment>
<dbReference type="Proteomes" id="UP000075737">
    <property type="component" value="Unassembled WGS sequence"/>
</dbReference>
<dbReference type="InterPro" id="IPR035996">
    <property type="entry name" value="4pyrrol_Methylase_sf"/>
</dbReference>
<evidence type="ECO:0000313" key="9">
    <source>
        <dbReference type="Proteomes" id="UP000075737"/>
    </source>
</evidence>
<sequence>MEQKKGRLFLCPTPIGNLEDITLRVLKILKEVEVIAAEDTRVTRKLMNHYGIKKPLISYHEHNKTKKGEEIIKLLLEGRDVALVSDAGTPGISDPGEELVKAAIGENIKVVPLPGPSAFVTALIASGFSTRRFAFEGFLPKKDKEREKILNNLLNENRTVIFYESPHRIVKFLEELKEKMGNRRVVIARELTKIHEEFFRGTVEEALLKFNAEEPRGEFVIIIEGVSKEETDDISLENVKEKALEKVREYLKGGMTKSQAVKKVSKELNISKNELYSDIHKGIT</sequence>
<gene>
    <name evidence="6 8" type="primary">rsmI</name>
    <name evidence="8" type="ORF">ATZ99_05510</name>
</gene>
<keyword evidence="1 6" id="KW-0963">Cytoplasm</keyword>
<name>A0A162MSZ1_9FIRM</name>
<dbReference type="Pfam" id="PF00590">
    <property type="entry name" value="TP_methylase"/>
    <property type="match status" value="1"/>
</dbReference>
<evidence type="ECO:0000259" key="7">
    <source>
        <dbReference type="Pfam" id="PF00590"/>
    </source>
</evidence>
<dbReference type="AlphaFoldDB" id="A0A162MSZ1"/>
<comment type="similarity">
    <text evidence="6">Belongs to the methyltransferase superfamily. RsmI family.</text>
</comment>
<evidence type="ECO:0000256" key="2">
    <source>
        <dbReference type="ARBA" id="ARBA00022552"/>
    </source>
</evidence>
<dbReference type="EMBL" id="LOHZ01000022">
    <property type="protein sequence ID" value="KYO67265.1"/>
    <property type="molecule type" value="Genomic_DNA"/>
</dbReference>
<dbReference type="STRING" id="520767.ATZ99_05510"/>
<dbReference type="PANTHER" id="PTHR46111">
    <property type="entry name" value="RIBOSOMAL RNA SMALL SUBUNIT METHYLTRANSFERASE I"/>
    <property type="match status" value="1"/>
</dbReference>
<dbReference type="GO" id="GO:0070677">
    <property type="term" value="F:rRNA (cytosine-2'-O-)-methyltransferase activity"/>
    <property type="evidence" value="ECO:0007669"/>
    <property type="project" value="UniProtKB-UniRule"/>
</dbReference>
<dbReference type="EC" id="2.1.1.198" evidence="6"/>
<dbReference type="FunFam" id="3.30.950.10:FF:000002">
    <property type="entry name" value="Ribosomal RNA small subunit methyltransferase I"/>
    <property type="match status" value="1"/>
</dbReference>
<accession>A0A162MSZ1</accession>
<dbReference type="InterPro" id="IPR014776">
    <property type="entry name" value="4pyrrole_Mease_sub2"/>
</dbReference>
<dbReference type="Gene3D" id="3.30.950.10">
    <property type="entry name" value="Methyltransferase, Cobalt-precorrin-4 Transmethylase, Domain 2"/>
    <property type="match status" value="1"/>
</dbReference>
<keyword evidence="5 6" id="KW-0949">S-adenosyl-L-methionine</keyword>
<keyword evidence="4 6" id="KW-0808">Transferase</keyword>
<dbReference type="NCBIfam" id="TIGR00096">
    <property type="entry name" value="16S rRNA (cytidine(1402)-2'-O)-methyltransferase"/>
    <property type="match status" value="1"/>
</dbReference>
<dbReference type="PIRSF" id="PIRSF005917">
    <property type="entry name" value="MTase_YraL"/>
    <property type="match status" value="1"/>
</dbReference>
<evidence type="ECO:0000256" key="1">
    <source>
        <dbReference type="ARBA" id="ARBA00022490"/>
    </source>
</evidence>
<keyword evidence="2 6" id="KW-0698">rRNA processing</keyword>
<evidence type="ECO:0000256" key="4">
    <source>
        <dbReference type="ARBA" id="ARBA00022679"/>
    </source>
</evidence>
<keyword evidence="9" id="KW-1185">Reference proteome</keyword>